<dbReference type="SUPFAM" id="SSF48452">
    <property type="entry name" value="TPR-like"/>
    <property type="match status" value="2"/>
</dbReference>
<reference evidence="8 9" key="1">
    <citation type="submission" date="2020-11" db="EMBL/GenBank/DDBJ databases">
        <title>A novel isolate from a Black sea contaminated sediment with potential to produce alkanes: Plantactinospora alkalitolerans sp. nov.</title>
        <authorList>
            <person name="Carro L."/>
            <person name="Veyisoglu A."/>
            <person name="Guven K."/>
            <person name="Schumann P."/>
            <person name="Klenk H.-P."/>
            <person name="Sahin N."/>
        </authorList>
    </citation>
    <scope>NUCLEOTIDE SEQUENCE [LARGE SCALE GENOMIC DNA]</scope>
    <source>
        <strain evidence="8 9">S1510</strain>
    </source>
</reference>
<feature type="domain" description="OmpR/PhoB-type" evidence="7">
    <location>
        <begin position="1"/>
        <end position="94"/>
    </location>
</feature>
<feature type="region of interest" description="Disordered" evidence="6">
    <location>
        <begin position="278"/>
        <end position="306"/>
    </location>
</feature>
<dbReference type="PRINTS" id="PR00364">
    <property type="entry name" value="DISEASERSIST"/>
</dbReference>
<dbReference type="Gene3D" id="1.10.10.10">
    <property type="entry name" value="Winged helix-like DNA-binding domain superfamily/Winged helix DNA-binding domain"/>
    <property type="match status" value="1"/>
</dbReference>
<feature type="DNA-binding region" description="OmpR/PhoB-type" evidence="5">
    <location>
        <begin position="1"/>
        <end position="94"/>
    </location>
</feature>
<dbReference type="SUPFAM" id="SSF46894">
    <property type="entry name" value="C-terminal effector domain of the bipartite response regulators"/>
    <property type="match status" value="1"/>
</dbReference>
<evidence type="ECO:0000256" key="2">
    <source>
        <dbReference type="ARBA" id="ARBA00023015"/>
    </source>
</evidence>
<dbReference type="Gene3D" id="3.40.50.300">
    <property type="entry name" value="P-loop containing nucleotide triphosphate hydrolases"/>
    <property type="match status" value="1"/>
</dbReference>
<evidence type="ECO:0000256" key="6">
    <source>
        <dbReference type="SAM" id="MobiDB-lite"/>
    </source>
</evidence>
<dbReference type="Gene3D" id="1.25.40.10">
    <property type="entry name" value="Tetratricopeptide repeat domain"/>
    <property type="match status" value="2"/>
</dbReference>
<evidence type="ECO:0000259" key="7">
    <source>
        <dbReference type="PROSITE" id="PS51755"/>
    </source>
</evidence>
<dbReference type="CDD" id="cd15831">
    <property type="entry name" value="BTAD"/>
    <property type="match status" value="1"/>
</dbReference>
<dbReference type="SMART" id="SM00028">
    <property type="entry name" value="TPR"/>
    <property type="match status" value="5"/>
</dbReference>
<evidence type="ECO:0000256" key="1">
    <source>
        <dbReference type="ARBA" id="ARBA00005820"/>
    </source>
</evidence>
<dbReference type="SMART" id="SM01043">
    <property type="entry name" value="BTAD"/>
    <property type="match status" value="1"/>
</dbReference>
<dbReference type="PANTHER" id="PTHR35807">
    <property type="entry name" value="TRANSCRIPTIONAL REGULATOR REDD-RELATED"/>
    <property type="match status" value="1"/>
</dbReference>
<evidence type="ECO:0000256" key="3">
    <source>
        <dbReference type="ARBA" id="ARBA00023125"/>
    </source>
</evidence>
<keyword evidence="3 5" id="KW-0238">DNA-binding</keyword>
<evidence type="ECO:0000313" key="9">
    <source>
        <dbReference type="Proteomes" id="UP000638560"/>
    </source>
</evidence>
<dbReference type="Pfam" id="PF00486">
    <property type="entry name" value="Trans_reg_C"/>
    <property type="match status" value="1"/>
</dbReference>
<organism evidence="8 9">
    <name type="scientific">Plantactinospora alkalitolerans</name>
    <dbReference type="NCBI Taxonomy" id="2789879"/>
    <lineage>
        <taxon>Bacteria</taxon>
        <taxon>Bacillati</taxon>
        <taxon>Actinomycetota</taxon>
        <taxon>Actinomycetes</taxon>
        <taxon>Micromonosporales</taxon>
        <taxon>Micromonosporaceae</taxon>
        <taxon>Plantactinospora</taxon>
    </lineage>
</organism>
<evidence type="ECO:0000313" key="8">
    <source>
        <dbReference type="EMBL" id="MBF9128801.1"/>
    </source>
</evidence>
<dbReference type="Pfam" id="PF03704">
    <property type="entry name" value="BTAD"/>
    <property type="match status" value="1"/>
</dbReference>
<keyword evidence="2" id="KW-0805">Transcription regulation</keyword>
<gene>
    <name evidence="8" type="ORF">I0C86_07360</name>
</gene>
<dbReference type="EMBL" id="JADPUN010000091">
    <property type="protein sequence ID" value="MBF9128801.1"/>
    <property type="molecule type" value="Genomic_DNA"/>
</dbReference>
<dbReference type="InterPro" id="IPR027417">
    <property type="entry name" value="P-loop_NTPase"/>
</dbReference>
<dbReference type="InterPro" id="IPR005158">
    <property type="entry name" value="BTAD"/>
</dbReference>
<proteinExistence type="inferred from homology"/>
<dbReference type="InterPro" id="IPR051677">
    <property type="entry name" value="AfsR-DnrI-RedD_regulator"/>
</dbReference>
<dbReference type="Pfam" id="PF13424">
    <property type="entry name" value="TPR_12"/>
    <property type="match status" value="1"/>
</dbReference>
<keyword evidence="4" id="KW-0804">Transcription</keyword>
<comment type="caution">
    <text evidence="8">The sequence shown here is derived from an EMBL/GenBank/DDBJ whole genome shotgun (WGS) entry which is preliminary data.</text>
</comment>
<comment type="similarity">
    <text evidence="1">Belongs to the AfsR/DnrI/RedD regulatory family.</text>
</comment>
<evidence type="ECO:0000256" key="5">
    <source>
        <dbReference type="PROSITE-ProRule" id="PRU01091"/>
    </source>
</evidence>
<dbReference type="SUPFAM" id="SSF52540">
    <property type="entry name" value="P-loop containing nucleoside triphosphate hydrolases"/>
    <property type="match status" value="1"/>
</dbReference>
<protein>
    <submittedName>
        <fullName evidence="8">Tetratricopeptide repeat protein</fullName>
    </submittedName>
</protein>
<accession>A0ABS0GRH8</accession>
<dbReference type="InterPro" id="IPR019734">
    <property type="entry name" value="TPR_rpt"/>
</dbReference>
<dbReference type="InterPro" id="IPR011990">
    <property type="entry name" value="TPR-like_helical_dom_sf"/>
</dbReference>
<dbReference type="InterPro" id="IPR016032">
    <property type="entry name" value="Sig_transdc_resp-reg_C-effctor"/>
</dbReference>
<dbReference type="PROSITE" id="PS51755">
    <property type="entry name" value="OMPR_PHOB"/>
    <property type="match status" value="1"/>
</dbReference>
<evidence type="ECO:0000256" key="4">
    <source>
        <dbReference type="ARBA" id="ARBA00023163"/>
    </source>
</evidence>
<dbReference type="Proteomes" id="UP000638560">
    <property type="component" value="Unassembled WGS sequence"/>
</dbReference>
<dbReference type="InterPro" id="IPR036388">
    <property type="entry name" value="WH-like_DNA-bd_sf"/>
</dbReference>
<name>A0ABS0GRH8_9ACTN</name>
<dbReference type="SMART" id="SM00862">
    <property type="entry name" value="Trans_reg_C"/>
    <property type="match status" value="1"/>
</dbReference>
<sequence length="976" mass="105266">MAVELLLLGDVRARVDGRSVDLGHARQRCVLVALLVDANRVVPADRLLDRVWGDRRPQRARNALSGYVSRLRGLFGPDGDVTILRRSDGYLLTVDPDAVDLHRFHRLLARARSATRGGGEAYPGGGTGGEAYPGGGTGGEAYPGGGESPAALLERALSLWRDEPFGTLDTPWLTGIRAALAAERLAAVLDLVDLALADGRHAGLLGELAARAAEHPFDERIAGQLMTALYRCGRQADALRHYQDVRSRLAEELGMDPAAALQRLHQQILTNDPALEVRPAPGPGQVAAEPTTTVTTTPPAAPRQLPAPPSAFTGREYELAELDALADPVPDSAGTTVVSGSAGVGKSALALYWAHRSAERFPDGQLYVNLRGFDPDGVVVSPAEAVRGFLDAFGVPAQRVPVGLAAQTALYRSLLAGRRVLVVLDNARDAAQVRPLLPGASTCTVVVTSRNQLGGLVAIDGARAVTLGLFTVSEARRFLARRLGADRVAGETAAVDEMVARCARLPLALAVVAARAAAHRGFPLADLVAELRTAGDSLDPFDGGEPAADVRAVLSWSYRALGPAAARLFRLIGLHPGPEVGAPAMASMAGLPPAAARRLSTELARAHLLTERSPGRYVMHDLLRAYATERADLEETAPDRRAAAYRLLDHYLHTGYAADRLLYPHRDPIVLTEPVPGVGPEPLADRAEAMTWLRAEHQILHALVDWASRAGFDRHTWELAWSVTSFFNLRGYWHDQVAVQRTALEAAGRIGDEAAQAHVHRNLGRAHTQIGELDQARAQLARALELFVSVGDRANQAQTQVNIARILEQQGRDTEALHHDQRSLDLYRDAGHLTGQARALNNIACMLTRLGDHDRARALCRQALRLNEEIGNRHGMATNWQSLGYLEYAAGAYRDAVAACRRALDLFGDIGDRAGEAETLTCLGGAFQARGEVRAASDTWKRALTLLDEMDHPDADRVRRHLRDQRQPVVQSGHRP</sequence>
<keyword evidence="9" id="KW-1185">Reference proteome</keyword>
<dbReference type="RefSeq" id="WP_196200449.1">
    <property type="nucleotide sequence ID" value="NZ_JADPUN010000091.1"/>
</dbReference>
<dbReference type="InterPro" id="IPR001867">
    <property type="entry name" value="OmpR/PhoB-type_DNA-bd"/>
</dbReference>
<feature type="compositionally biased region" description="Low complexity" evidence="6">
    <location>
        <begin position="286"/>
        <end position="298"/>
    </location>
</feature>
<dbReference type="PANTHER" id="PTHR35807:SF1">
    <property type="entry name" value="TRANSCRIPTIONAL REGULATOR REDD"/>
    <property type="match status" value="1"/>
</dbReference>